<evidence type="ECO:0000256" key="2">
    <source>
        <dbReference type="SAM" id="SignalP"/>
    </source>
</evidence>
<protein>
    <submittedName>
        <fullName evidence="3">Uncharacterized protein</fullName>
    </submittedName>
</protein>
<evidence type="ECO:0000313" key="4">
    <source>
        <dbReference type="Proteomes" id="UP000037510"/>
    </source>
</evidence>
<feature type="chain" id="PRO_5005573072" evidence="2">
    <location>
        <begin position="17"/>
        <end position="305"/>
    </location>
</feature>
<feature type="region of interest" description="Disordered" evidence="1">
    <location>
        <begin position="137"/>
        <end position="171"/>
    </location>
</feature>
<keyword evidence="2" id="KW-0732">Signal</keyword>
<comment type="caution">
    <text evidence="3">The sequence shown here is derived from an EMBL/GenBank/DDBJ whole genome shotgun (WGS) entry which is preliminary data.</text>
</comment>
<organism evidence="3 4">
    <name type="scientific">Operophtera brumata</name>
    <name type="common">Winter moth</name>
    <name type="synonym">Phalaena brumata</name>
    <dbReference type="NCBI Taxonomy" id="104452"/>
    <lineage>
        <taxon>Eukaryota</taxon>
        <taxon>Metazoa</taxon>
        <taxon>Ecdysozoa</taxon>
        <taxon>Arthropoda</taxon>
        <taxon>Hexapoda</taxon>
        <taxon>Insecta</taxon>
        <taxon>Pterygota</taxon>
        <taxon>Neoptera</taxon>
        <taxon>Endopterygota</taxon>
        <taxon>Lepidoptera</taxon>
        <taxon>Glossata</taxon>
        <taxon>Ditrysia</taxon>
        <taxon>Geometroidea</taxon>
        <taxon>Geometridae</taxon>
        <taxon>Larentiinae</taxon>
        <taxon>Operophtera</taxon>
    </lineage>
</organism>
<evidence type="ECO:0000313" key="3">
    <source>
        <dbReference type="EMBL" id="KOB69573.1"/>
    </source>
</evidence>
<proteinExistence type="predicted"/>
<dbReference type="Proteomes" id="UP000037510">
    <property type="component" value="Unassembled WGS sequence"/>
</dbReference>
<evidence type="ECO:0000256" key="1">
    <source>
        <dbReference type="SAM" id="MobiDB-lite"/>
    </source>
</evidence>
<gene>
    <name evidence="3" type="ORF">OBRU01_16650</name>
</gene>
<dbReference type="AlphaFoldDB" id="A0A0L7L251"/>
<accession>A0A0L7L251</accession>
<feature type="compositionally biased region" description="Basic residues" evidence="1">
    <location>
        <begin position="147"/>
        <end position="161"/>
    </location>
</feature>
<name>A0A0L7L251_OPEBR</name>
<reference evidence="3 4" key="1">
    <citation type="journal article" date="2015" name="Genome Biol. Evol.">
        <title>The genome of winter moth (Operophtera brumata) provides a genomic perspective on sexual dimorphism and phenology.</title>
        <authorList>
            <person name="Derks M.F."/>
            <person name="Smit S."/>
            <person name="Salis L."/>
            <person name="Schijlen E."/>
            <person name="Bossers A."/>
            <person name="Mateman C."/>
            <person name="Pijl A.S."/>
            <person name="de Ridder D."/>
            <person name="Groenen M.A."/>
            <person name="Visser M.E."/>
            <person name="Megens H.J."/>
        </authorList>
    </citation>
    <scope>NUCLEOTIDE SEQUENCE [LARGE SCALE GENOMIC DNA]</scope>
    <source>
        <strain evidence="3">WM2013NL</strain>
        <tissue evidence="3">Head and thorax</tissue>
    </source>
</reference>
<feature type="signal peptide" evidence="2">
    <location>
        <begin position="1"/>
        <end position="16"/>
    </location>
</feature>
<sequence length="305" mass="35501">MHCFICVTYMIILTSANPWIARDLAPKQEQRSLFRDVIESLRIRSRPEEINHNDDNNISQNYERYGYENEPLQLPSDADFIPRRNDRLEMPRLKHRFPKNLDITNGEKYEISKDMDVKPKDRKEDDGIPKEVVVYIDSHDKTPKPTQKPKQRPQLHNKQKPIKMENSDESQVVSTEDYMQLTNTMAGQSQIGNRETQTVIKPTVIVNLRGTVSHTDSDIRLERRGNNTTLDTIPRNVFNINQEINVERESGKKEPNKLKQQLKVLKDGSKVDEDMMMCETVSYKSDSKIEGGRKFDNVLQILFSI</sequence>
<keyword evidence="4" id="KW-1185">Reference proteome</keyword>
<dbReference type="EMBL" id="JTDY01003427">
    <property type="protein sequence ID" value="KOB69573.1"/>
    <property type="molecule type" value="Genomic_DNA"/>
</dbReference>